<name>A0A816YK07_9BILA</name>
<sequence>MSETKTFTDAKSIEHDASVEMKEDADAGKCKFGEETKMTQSYFDELMDDCDVSVGNVPLITKTNIGSFGASSCKFVLLTARVVEYSHRIRTVYAPYFTVSQAGVLRPYIRRVIYGVFTIQIIPSYMAVYGTKYRRKHTVFLLYIIAVQPRIVPSIVLFIASGAVNDE</sequence>
<reference evidence="2" key="1">
    <citation type="submission" date="2021-02" db="EMBL/GenBank/DDBJ databases">
        <authorList>
            <person name="Nowell W R."/>
        </authorList>
    </citation>
    <scope>NUCLEOTIDE SEQUENCE</scope>
</reference>
<feature type="transmembrane region" description="Helical" evidence="1">
    <location>
        <begin position="140"/>
        <end position="164"/>
    </location>
</feature>
<evidence type="ECO:0000313" key="2">
    <source>
        <dbReference type="EMBL" id="CAF2160541.1"/>
    </source>
</evidence>
<dbReference type="AlphaFoldDB" id="A0A816YK07"/>
<keyword evidence="1" id="KW-1133">Transmembrane helix</keyword>
<keyword evidence="1" id="KW-0472">Membrane</keyword>
<accession>A0A816YK07</accession>
<comment type="caution">
    <text evidence="2">The sequence shown here is derived from an EMBL/GenBank/DDBJ whole genome shotgun (WGS) entry which is preliminary data.</text>
</comment>
<gene>
    <name evidence="3" type="ORF">UXM345_LOCUS23372</name>
    <name evidence="2" type="ORF">XDN619_LOCUS30379</name>
</gene>
<evidence type="ECO:0000313" key="4">
    <source>
        <dbReference type="Proteomes" id="UP000663887"/>
    </source>
</evidence>
<dbReference type="Proteomes" id="UP000663842">
    <property type="component" value="Unassembled WGS sequence"/>
</dbReference>
<organism evidence="2 4">
    <name type="scientific">Rotaria magnacalcarata</name>
    <dbReference type="NCBI Taxonomy" id="392030"/>
    <lineage>
        <taxon>Eukaryota</taxon>
        <taxon>Metazoa</taxon>
        <taxon>Spiralia</taxon>
        <taxon>Gnathifera</taxon>
        <taxon>Rotifera</taxon>
        <taxon>Eurotatoria</taxon>
        <taxon>Bdelloidea</taxon>
        <taxon>Philodinida</taxon>
        <taxon>Philodinidae</taxon>
        <taxon>Rotaria</taxon>
    </lineage>
</organism>
<proteinExistence type="predicted"/>
<keyword evidence="1" id="KW-0812">Transmembrane</keyword>
<dbReference type="EMBL" id="CAJNRG010014990">
    <property type="protein sequence ID" value="CAF2160541.1"/>
    <property type="molecule type" value="Genomic_DNA"/>
</dbReference>
<dbReference type="Proteomes" id="UP000663887">
    <property type="component" value="Unassembled WGS sequence"/>
</dbReference>
<dbReference type="EMBL" id="CAJOBF010004020">
    <property type="protein sequence ID" value="CAF4120433.1"/>
    <property type="molecule type" value="Genomic_DNA"/>
</dbReference>
<evidence type="ECO:0000256" key="1">
    <source>
        <dbReference type="SAM" id="Phobius"/>
    </source>
</evidence>
<protein>
    <submittedName>
        <fullName evidence="2">Uncharacterized protein</fullName>
    </submittedName>
</protein>
<evidence type="ECO:0000313" key="3">
    <source>
        <dbReference type="EMBL" id="CAF4120433.1"/>
    </source>
</evidence>